<evidence type="ECO:0000313" key="9">
    <source>
        <dbReference type="EnsemblMetazoa" id="SMAR008902-PA"/>
    </source>
</evidence>
<reference evidence="9" key="2">
    <citation type="submission" date="2015-02" db="UniProtKB">
        <authorList>
            <consortium name="EnsemblMetazoa"/>
        </authorList>
    </citation>
    <scope>IDENTIFICATION</scope>
</reference>
<dbReference type="InterPro" id="IPR036398">
    <property type="entry name" value="CA_dom_sf"/>
</dbReference>
<dbReference type="PhylomeDB" id="T1J5K0"/>
<dbReference type="InterPro" id="IPR001148">
    <property type="entry name" value="CA_dom"/>
</dbReference>
<dbReference type="EC" id="4.2.1.1" evidence="2"/>
<dbReference type="PROSITE" id="PS51144">
    <property type="entry name" value="ALPHA_CA_2"/>
    <property type="match status" value="1"/>
</dbReference>
<evidence type="ECO:0000259" key="8">
    <source>
        <dbReference type="PROSITE" id="PS51144"/>
    </source>
</evidence>
<protein>
    <recommendedName>
        <fullName evidence="2">carbonic anhydrase</fullName>
        <ecNumber evidence="2">4.2.1.1</ecNumber>
    </recommendedName>
</protein>
<evidence type="ECO:0000256" key="6">
    <source>
        <dbReference type="ARBA" id="ARBA00048348"/>
    </source>
</evidence>
<dbReference type="InterPro" id="IPR023561">
    <property type="entry name" value="Carbonic_anhydrase_a-class"/>
</dbReference>
<evidence type="ECO:0000256" key="2">
    <source>
        <dbReference type="ARBA" id="ARBA00012925"/>
    </source>
</evidence>
<name>T1J5K0_STRMM</name>
<dbReference type="GO" id="GO:0008270">
    <property type="term" value="F:zinc ion binding"/>
    <property type="evidence" value="ECO:0007669"/>
    <property type="project" value="InterPro"/>
</dbReference>
<dbReference type="Proteomes" id="UP000014500">
    <property type="component" value="Unassembled WGS sequence"/>
</dbReference>
<feature type="chain" id="PRO_5004590327" description="carbonic anhydrase" evidence="7">
    <location>
        <begin position="22"/>
        <end position="348"/>
    </location>
</feature>
<reference evidence="10" key="1">
    <citation type="submission" date="2011-05" db="EMBL/GenBank/DDBJ databases">
        <authorList>
            <person name="Richards S.R."/>
            <person name="Qu J."/>
            <person name="Jiang H."/>
            <person name="Jhangiani S.N."/>
            <person name="Agravi P."/>
            <person name="Goodspeed R."/>
            <person name="Gross S."/>
            <person name="Mandapat C."/>
            <person name="Jackson L."/>
            <person name="Mathew T."/>
            <person name="Pu L."/>
            <person name="Thornton R."/>
            <person name="Saada N."/>
            <person name="Wilczek-Boney K.B."/>
            <person name="Lee S."/>
            <person name="Kovar C."/>
            <person name="Wu Y."/>
            <person name="Scherer S.E."/>
            <person name="Worley K.C."/>
            <person name="Muzny D.M."/>
            <person name="Gibbs R."/>
        </authorList>
    </citation>
    <scope>NUCLEOTIDE SEQUENCE</scope>
    <source>
        <strain evidence="10">Brora</strain>
    </source>
</reference>
<dbReference type="GO" id="GO:0004089">
    <property type="term" value="F:carbonate dehydratase activity"/>
    <property type="evidence" value="ECO:0007669"/>
    <property type="project" value="UniProtKB-EC"/>
</dbReference>
<dbReference type="PANTHER" id="PTHR18952:SF265">
    <property type="entry name" value="CARBONIC ANHYDRASE"/>
    <property type="match status" value="1"/>
</dbReference>
<feature type="domain" description="Alpha-carbonic anhydrase" evidence="8">
    <location>
        <begin position="64"/>
        <end position="320"/>
    </location>
</feature>
<keyword evidence="5" id="KW-0456">Lyase</keyword>
<accession>T1J5K0</accession>
<keyword evidence="4" id="KW-0862">Zinc</keyword>
<evidence type="ECO:0000313" key="10">
    <source>
        <dbReference type="Proteomes" id="UP000014500"/>
    </source>
</evidence>
<dbReference type="PANTHER" id="PTHR18952">
    <property type="entry name" value="CARBONIC ANHYDRASE"/>
    <property type="match status" value="1"/>
</dbReference>
<dbReference type="HOGENOM" id="CLU_039326_2_0_1"/>
<organism evidence="9 10">
    <name type="scientific">Strigamia maritima</name>
    <name type="common">European centipede</name>
    <name type="synonym">Geophilus maritimus</name>
    <dbReference type="NCBI Taxonomy" id="126957"/>
    <lineage>
        <taxon>Eukaryota</taxon>
        <taxon>Metazoa</taxon>
        <taxon>Ecdysozoa</taxon>
        <taxon>Arthropoda</taxon>
        <taxon>Myriapoda</taxon>
        <taxon>Chilopoda</taxon>
        <taxon>Pleurostigmophora</taxon>
        <taxon>Geophilomorpha</taxon>
        <taxon>Linotaeniidae</taxon>
        <taxon>Strigamia</taxon>
    </lineage>
</organism>
<dbReference type="eggNOG" id="KOG0382">
    <property type="taxonomic scope" value="Eukaryota"/>
</dbReference>
<dbReference type="OMA" id="WGSSIWT"/>
<proteinExistence type="inferred from homology"/>
<dbReference type="EMBL" id="JH431865">
    <property type="status" value="NOT_ANNOTATED_CDS"/>
    <property type="molecule type" value="Genomic_DNA"/>
</dbReference>
<dbReference type="Pfam" id="PF00194">
    <property type="entry name" value="Carb_anhydrase"/>
    <property type="match status" value="1"/>
</dbReference>
<dbReference type="SMART" id="SM01057">
    <property type="entry name" value="Carb_anhydrase"/>
    <property type="match status" value="1"/>
</dbReference>
<comment type="similarity">
    <text evidence="1">Belongs to the alpha-carbonic anhydrase family.</text>
</comment>
<comment type="catalytic activity">
    <reaction evidence="6">
        <text>hydrogencarbonate + H(+) = CO2 + H2O</text>
        <dbReference type="Rhea" id="RHEA:10748"/>
        <dbReference type="ChEBI" id="CHEBI:15377"/>
        <dbReference type="ChEBI" id="CHEBI:15378"/>
        <dbReference type="ChEBI" id="CHEBI:16526"/>
        <dbReference type="ChEBI" id="CHEBI:17544"/>
        <dbReference type="EC" id="4.2.1.1"/>
    </reaction>
</comment>
<dbReference type="Gene3D" id="3.10.200.10">
    <property type="entry name" value="Alpha carbonic anhydrase"/>
    <property type="match status" value="1"/>
</dbReference>
<evidence type="ECO:0000256" key="4">
    <source>
        <dbReference type="ARBA" id="ARBA00022833"/>
    </source>
</evidence>
<dbReference type="STRING" id="126957.T1J5K0"/>
<keyword evidence="3" id="KW-0479">Metal-binding</keyword>
<dbReference type="CDD" id="cd00326">
    <property type="entry name" value="alpha_CA"/>
    <property type="match status" value="1"/>
</dbReference>
<evidence type="ECO:0000256" key="1">
    <source>
        <dbReference type="ARBA" id="ARBA00010718"/>
    </source>
</evidence>
<feature type="signal peptide" evidence="7">
    <location>
        <begin position="1"/>
        <end position="21"/>
    </location>
</feature>
<keyword evidence="7" id="KW-0732">Signal</keyword>
<evidence type="ECO:0000256" key="3">
    <source>
        <dbReference type="ARBA" id="ARBA00022723"/>
    </source>
</evidence>
<dbReference type="EnsemblMetazoa" id="SMAR008902-RA">
    <property type="protein sequence ID" value="SMAR008902-PA"/>
    <property type="gene ID" value="SMAR008902"/>
</dbReference>
<keyword evidence="10" id="KW-1185">Reference proteome</keyword>
<dbReference type="SUPFAM" id="SSF51069">
    <property type="entry name" value="Carbonic anhydrase"/>
    <property type="match status" value="1"/>
</dbReference>
<evidence type="ECO:0000256" key="7">
    <source>
        <dbReference type="SAM" id="SignalP"/>
    </source>
</evidence>
<sequence length="348" mass="40761">MAQIRFLVFLMIILCFEYVDCIRDMAEMYEKYQKMFHSHDPVDYHVHHHNHHNHHKHPHKYHHSNYTYDNQEEWCTLPQDTECCGTHQSPVRLDSFIKPVPMKPFEFINYKMLPWNVEIANNGRTVSVFFNNVNAQVKGGGLKHTYNLYSLIFHWGSEHVVNKVRAPLELQLIHYNSKFSDVHSAVESGEPDALAIIAVFYWLGRDAPEAVHTITSELTKVWYKNKMDYIPPFNLRELLPQSTTHFYRYNGSMTTPNCNEVVVWTVFKDPNFISLIQLKKFYAVKTVTKRPAYGPDSNMNLLHNYRKTQELYNRTVVLGEVTVSKFTDTEIPAVTVEEVKTSEEIETS</sequence>
<evidence type="ECO:0000256" key="5">
    <source>
        <dbReference type="ARBA" id="ARBA00023239"/>
    </source>
</evidence>
<dbReference type="AlphaFoldDB" id="T1J5K0"/>